<name>A0ABQ9F361_TEGGR</name>
<accession>A0ABQ9F361</accession>
<protein>
    <recommendedName>
        <fullName evidence="3">HAT C-terminal dimerisation domain-containing protein</fullName>
    </recommendedName>
</protein>
<sequence length="527" mass="60501">MLKSRLNAMNKVTDIGSIPNRWNPTRCDYNVWDIFVLTRRILCDQFLIKDFTAKADQLLSNFYHGFYKIVKAKDQVTSRRGLTLKVRIAASVMDSVLKCYIDVLSFNNYIEKIKRWPALAEQQGISRIFQLESGLPVIVSVLDGTHIRLRYTVCDEVHDLGLSPIVLWLLVLVTYKHIVTSPYLHYLGYIIFQLETIVAMSSKLIEETQLLFALYFRDDSCIDPIPGSYEATSKVAEALFIKSVAAIDPNARGHSVTLGYQQRLPVLCSNVFDDEELEKYENELRKLQHKDLSVFESGRIDHWWGQHNLLLCISVTNVECERVFSMQNHLKSKFRARPKPERSNAEEPTDIREYSKLFLQGRDLEINGDTVELDAETSPIASYDAEEKLQYLPNLRLPMEITFCGEEAQDLGGPRKEESNILEKLEKRKKDSNHINKVKDALRKRLFPAETSVASQYKNACDRTLMIDENSNTQTEITDDDMTENCLQKPAVIKGNVELCEFGLGADRFVVVKQFQGKLPIHIREYG</sequence>
<proteinExistence type="predicted"/>
<dbReference type="EMBL" id="JARBDR010000640">
    <property type="protein sequence ID" value="KAJ8310003.1"/>
    <property type="molecule type" value="Genomic_DNA"/>
</dbReference>
<keyword evidence="2" id="KW-1185">Reference proteome</keyword>
<evidence type="ECO:0000313" key="1">
    <source>
        <dbReference type="EMBL" id="KAJ8310003.1"/>
    </source>
</evidence>
<gene>
    <name evidence="1" type="ORF">KUTeg_011868</name>
</gene>
<evidence type="ECO:0008006" key="3">
    <source>
        <dbReference type="Google" id="ProtNLM"/>
    </source>
</evidence>
<evidence type="ECO:0000313" key="2">
    <source>
        <dbReference type="Proteomes" id="UP001217089"/>
    </source>
</evidence>
<comment type="caution">
    <text evidence="1">The sequence shown here is derived from an EMBL/GenBank/DDBJ whole genome shotgun (WGS) entry which is preliminary data.</text>
</comment>
<dbReference type="Proteomes" id="UP001217089">
    <property type="component" value="Unassembled WGS sequence"/>
</dbReference>
<organism evidence="1 2">
    <name type="scientific">Tegillarca granosa</name>
    <name type="common">Malaysian cockle</name>
    <name type="synonym">Anadara granosa</name>
    <dbReference type="NCBI Taxonomy" id="220873"/>
    <lineage>
        <taxon>Eukaryota</taxon>
        <taxon>Metazoa</taxon>
        <taxon>Spiralia</taxon>
        <taxon>Lophotrochozoa</taxon>
        <taxon>Mollusca</taxon>
        <taxon>Bivalvia</taxon>
        <taxon>Autobranchia</taxon>
        <taxon>Pteriomorphia</taxon>
        <taxon>Arcoida</taxon>
        <taxon>Arcoidea</taxon>
        <taxon>Arcidae</taxon>
        <taxon>Tegillarca</taxon>
    </lineage>
</organism>
<reference evidence="1 2" key="1">
    <citation type="submission" date="2022-12" db="EMBL/GenBank/DDBJ databases">
        <title>Chromosome-level genome of Tegillarca granosa.</title>
        <authorList>
            <person name="Kim J."/>
        </authorList>
    </citation>
    <scope>NUCLEOTIDE SEQUENCE [LARGE SCALE GENOMIC DNA]</scope>
    <source>
        <strain evidence="1">Teg-2019</strain>
        <tissue evidence="1">Adductor muscle</tissue>
    </source>
</reference>